<dbReference type="Pfam" id="PF20239">
    <property type="entry name" value="DUF6596"/>
    <property type="match status" value="1"/>
</dbReference>
<dbReference type="InterPro" id="IPR013324">
    <property type="entry name" value="RNA_pol_sigma_r3/r4-like"/>
</dbReference>
<dbReference type="InterPro" id="IPR013325">
    <property type="entry name" value="RNA_pol_sigma_r2"/>
</dbReference>
<dbReference type="InterPro" id="IPR046531">
    <property type="entry name" value="DUF6596"/>
</dbReference>
<dbReference type="InterPro" id="IPR014284">
    <property type="entry name" value="RNA_pol_sigma-70_dom"/>
</dbReference>
<dbReference type="Pfam" id="PF04542">
    <property type="entry name" value="Sigma70_r2"/>
    <property type="match status" value="1"/>
</dbReference>
<dbReference type="Gene3D" id="1.10.10.10">
    <property type="entry name" value="Winged helix-like DNA-binding domain superfamily/Winged helix DNA-binding domain"/>
    <property type="match status" value="1"/>
</dbReference>
<feature type="domain" description="DUF6596" evidence="3">
    <location>
        <begin position="192"/>
        <end position="292"/>
    </location>
</feature>
<dbReference type="PANTHER" id="PTHR47756">
    <property type="entry name" value="BLL6612 PROTEIN-RELATED"/>
    <property type="match status" value="1"/>
</dbReference>
<dbReference type="InterPro" id="IPR007627">
    <property type="entry name" value="RNA_pol_sigma70_r2"/>
</dbReference>
<protein>
    <submittedName>
        <fullName evidence="4">RNA polymerase sigma factor</fullName>
    </submittedName>
</protein>
<dbReference type="PANTHER" id="PTHR47756:SF1">
    <property type="entry name" value="BLL0085 PROTEIN"/>
    <property type="match status" value="1"/>
</dbReference>
<feature type="domain" description="RNA polymerase sigma-70 region 2" evidence="1">
    <location>
        <begin position="19"/>
        <end position="78"/>
    </location>
</feature>
<dbReference type="RefSeq" id="WP_382174335.1">
    <property type="nucleotide sequence ID" value="NZ_JBHRXX010000005.1"/>
</dbReference>
<comment type="caution">
    <text evidence="4">The sequence shown here is derived from an EMBL/GenBank/DDBJ whole genome shotgun (WGS) entry which is preliminary data.</text>
</comment>
<accession>A0ABV7W3Q3</accession>
<dbReference type="Proteomes" id="UP001595729">
    <property type="component" value="Unassembled WGS sequence"/>
</dbReference>
<feature type="domain" description="RNA polymerase sigma factor 70 region 4 type 2" evidence="2">
    <location>
        <begin position="123"/>
        <end position="174"/>
    </location>
</feature>
<dbReference type="SUPFAM" id="SSF88659">
    <property type="entry name" value="Sigma3 and sigma4 domains of RNA polymerase sigma factors"/>
    <property type="match status" value="1"/>
</dbReference>
<dbReference type="Pfam" id="PF08281">
    <property type="entry name" value="Sigma70_r4_2"/>
    <property type="match status" value="1"/>
</dbReference>
<evidence type="ECO:0000259" key="2">
    <source>
        <dbReference type="Pfam" id="PF08281"/>
    </source>
</evidence>
<proteinExistence type="predicted"/>
<dbReference type="NCBIfam" id="TIGR02937">
    <property type="entry name" value="sigma70-ECF"/>
    <property type="match status" value="1"/>
</dbReference>
<evidence type="ECO:0000313" key="4">
    <source>
        <dbReference type="EMBL" id="MFC3684446.1"/>
    </source>
</evidence>
<evidence type="ECO:0000259" key="1">
    <source>
        <dbReference type="Pfam" id="PF04542"/>
    </source>
</evidence>
<keyword evidence="5" id="KW-1185">Reference proteome</keyword>
<dbReference type="SUPFAM" id="SSF88946">
    <property type="entry name" value="Sigma2 domain of RNA polymerase sigma factors"/>
    <property type="match status" value="1"/>
</dbReference>
<dbReference type="InterPro" id="IPR013249">
    <property type="entry name" value="RNA_pol_sigma70_r4_t2"/>
</dbReference>
<dbReference type="Gene3D" id="1.10.1740.10">
    <property type="match status" value="1"/>
</dbReference>
<evidence type="ECO:0000313" key="5">
    <source>
        <dbReference type="Proteomes" id="UP001595729"/>
    </source>
</evidence>
<name>A0ABV7W3Q3_9BURK</name>
<dbReference type="EMBL" id="JBHRXX010000005">
    <property type="protein sequence ID" value="MFC3684446.1"/>
    <property type="molecule type" value="Genomic_DNA"/>
</dbReference>
<dbReference type="InterPro" id="IPR036388">
    <property type="entry name" value="WH-like_DNA-bd_sf"/>
</dbReference>
<sequence length="423" mass="46499">MHSAVHDTIATVWRLESARIVAAVARRVRDVGVAEELAQDALVAALERWPLDGLPDRPAAWLMTTALHRALDHLRHRQMADARHGDIASDLEAMEAHVVPDFSDSLDRQREEAVLGDDLLRLIFTACHPVLPPESRVALTLKLLGGLTTGEIARAYLVPEATLAQRLVRAKRTLADAQVPFELPPPEQLGERLASVLEVVYLVFNEGYTATSGRDWMRPTLCDEALRLGRMLAELAPQEAEVHGLLALMEIQASRTAARTDRDGHPILLAEQDRLRWDRLLIRRGLAALDRAQALGQSSGRYRLQAQIAACHARAARADDTDWPQIAALYAELMRVAPSPVVELNRAVAVGMAEGPAAGLAIVETLLQDKALARYHWLPAVQGDLLDKLGRRDEARAAFLQAAASAGNQREQALLRARAEAQR</sequence>
<gene>
    <name evidence="4" type="ORF">ACFOPI_12645</name>
</gene>
<reference evidence="5" key="1">
    <citation type="journal article" date="2019" name="Int. J. Syst. Evol. Microbiol.">
        <title>The Global Catalogue of Microorganisms (GCM) 10K type strain sequencing project: providing services to taxonomists for standard genome sequencing and annotation.</title>
        <authorList>
            <consortium name="The Broad Institute Genomics Platform"/>
            <consortium name="The Broad Institute Genome Sequencing Center for Infectious Disease"/>
            <person name="Wu L."/>
            <person name="Ma J."/>
        </authorList>
    </citation>
    <scope>NUCLEOTIDE SEQUENCE [LARGE SCALE GENOMIC DNA]</scope>
    <source>
        <strain evidence="5">KCTC 42501</strain>
    </source>
</reference>
<organism evidence="4 5">
    <name type="scientific">Hydrogenophaga luteola</name>
    <dbReference type="NCBI Taxonomy" id="1591122"/>
    <lineage>
        <taxon>Bacteria</taxon>
        <taxon>Pseudomonadati</taxon>
        <taxon>Pseudomonadota</taxon>
        <taxon>Betaproteobacteria</taxon>
        <taxon>Burkholderiales</taxon>
        <taxon>Comamonadaceae</taxon>
        <taxon>Hydrogenophaga</taxon>
    </lineage>
</organism>
<evidence type="ECO:0000259" key="3">
    <source>
        <dbReference type="Pfam" id="PF20239"/>
    </source>
</evidence>